<evidence type="ECO:0000313" key="1">
    <source>
        <dbReference type="EMBL" id="CAF1007629.1"/>
    </source>
</evidence>
<accession>A0A814HAR5</accession>
<reference evidence="1" key="1">
    <citation type="submission" date="2021-02" db="EMBL/GenBank/DDBJ databases">
        <authorList>
            <person name="Nowell W R."/>
        </authorList>
    </citation>
    <scope>NUCLEOTIDE SEQUENCE</scope>
</reference>
<dbReference type="AlphaFoldDB" id="A0A814HAR5"/>
<protein>
    <submittedName>
        <fullName evidence="1">Uncharacterized protein</fullName>
    </submittedName>
</protein>
<dbReference type="Proteomes" id="UP000663855">
    <property type="component" value="Unassembled WGS sequence"/>
</dbReference>
<evidence type="ECO:0000313" key="2">
    <source>
        <dbReference type="Proteomes" id="UP000663855"/>
    </source>
</evidence>
<comment type="caution">
    <text evidence="1">The sequence shown here is derived from an EMBL/GenBank/DDBJ whole genome shotgun (WGS) entry which is preliminary data.</text>
</comment>
<dbReference type="EMBL" id="CAJNOV010000162">
    <property type="protein sequence ID" value="CAF1007629.1"/>
    <property type="molecule type" value="Genomic_DNA"/>
</dbReference>
<proteinExistence type="predicted"/>
<name>A0A814HAR5_9BILA</name>
<organism evidence="1 2">
    <name type="scientific">Rotaria magnacalcarata</name>
    <dbReference type="NCBI Taxonomy" id="392030"/>
    <lineage>
        <taxon>Eukaryota</taxon>
        <taxon>Metazoa</taxon>
        <taxon>Spiralia</taxon>
        <taxon>Gnathifera</taxon>
        <taxon>Rotifera</taxon>
        <taxon>Eurotatoria</taxon>
        <taxon>Bdelloidea</taxon>
        <taxon>Philodinida</taxon>
        <taxon>Philodinidae</taxon>
        <taxon>Rotaria</taxon>
    </lineage>
</organism>
<gene>
    <name evidence="1" type="ORF">CJN711_LOCUS2669</name>
</gene>
<sequence length="205" mass="23430">MSIELDNFDLIKIQKDSGVPITFRFQDSNSVDDIDFALRNVLSIQKNLSYSLSYKNKNTGQDIYIVANGSMLLKCLKENINQLDLFVTPRTPASLSSSPSNSNSQERDNLVQRWPELMKNIDRRIQRWTSRSDNTVGKNVNSSYEYLLETNFASSSWFPDLVGRLIYLLALVLIFCQGRLWLAAVQLSSPTSPPLKFYSKGYLIR</sequence>